<feature type="transmembrane region" description="Helical" evidence="1">
    <location>
        <begin position="152"/>
        <end position="169"/>
    </location>
</feature>
<feature type="transmembrane region" description="Helical" evidence="1">
    <location>
        <begin position="313"/>
        <end position="329"/>
    </location>
</feature>
<organism evidence="2">
    <name type="scientific">marine sediment metagenome</name>
    <dbReference type="NCBI Taxonomy" id="412755"/>
    <lineage>
        <taxon>unclassified sequences</taxon>
        <taxon>metagenomes</taxon>
        <taxon>ecological metagenomes</taxon>
    </lineage>
</organism>
<dbReference type="EMBL" id="LAZR01040745">
    <property type="protein sequence ID" value="KKL13726.1"/>
    <property type="molecule type" value="Genomic_DNA"/>
</dbReference>
<evidence type="ECO:0000256" key="1">
    <source>
        <dbReference type="SAM" id="Phobius"/>
    </source>
</evidence>
<comment type="caution">
    <text evidence="2">The sequence shown here is derived from an EMBL/GenBank/DDBJ whole genome shotgun (WGS) entry which is preliminary data.</text>
</comment>
<accession>A0A0F9D7J2</accession>
<feature type="transmembrane region" description="Helical" evidence="1">
    <location>
        <begin position="389"/>
        <end position="408"/>
    </location>
</feature>
<feature type="transmembrane region" description="Helical" evidence="1">
    <location>
        <begin position="341"/>
        <end position="360"/>
    </location>
</feature>
<keyword evidence="1" id="KW-1133">Transmembrane helix</keyword>
<evidence type="ECO:0000313" key="2">
    <source>
        <dbReference type="EMBL" id="KKL13726.1"/>
    </source>
</evidence>
<keyword evidence="1" id="KW-0472">Membrane</keyword>
<reference evidence="2" key="1">
    <citation type="journal article" date="2015" name="Nature">
        <title>Complex archaea that bridge the gap between prokaryotes and eukaryotes.</title>
        <authorList>
            <person name="Spang A."/>
            <person name="Saw J.H."/>
            <person name="Jorgensen S.L."/>
            <person name="Zaremba-Niedzwiedzka K."/>
            <person name="Martijn J."/>
            <person name="Lind A.E."/>
            <person name="van Eijk R."/>
            <person name="Schleper C."/>
            <person name="Guy L."/>
            <person name="Ettema T.J."/>
        </authorList>
    </citation>
    <scope>NUCLEOTIDE SEQUENCE</scope>
</reference>
<feature type="non-terminal residue" evidence="2">
    <location>
        <position position="423"/>
    </location>
</feature>
<feature type="transmembrane region" description="Helical" evidence="1">
    <location>
        <begin position="68"/>
        <end position="87"/>
    </location>
</feature>
<name>A0A0F9D7J2_9ZZZZ</name>
<proteinExistence type="predicted"/>
<keyword evidence="1" id="KW-0812">Transmembrane</keyword>
<evidence type="ECO:0008006" key="3">
    <source>
        <dbReference type="Google" id="ProtNLM"/>
    </source>
</evidence>
<feature type="transmembrane region" description="Helical" evidence="1">
    <location>
        <begin position="212"/>
        <end position="236"/>
    </location>
</feature>
<feature type="transmembrane region" description="Helical" evidence="1">
    <location>
        <begin position="99"/>
        <end position="117"/>
    </location>
</feature>
<feature type="transmembrane region" description="Helical" evidence="1">
    <location>
        <begin position="269"/>
        <end position="293"/>
    </location>
</feature>
<feature type="transmembrane region" description="Helical" evidence="1">
    <location>
        <begin position="181"/>
        <end position="206"/>
    </location>
</feature>
<gene>
    <name evidence="2" type="ORF">LCGC14_2522870</name>
</gene>
<protein>
    <recommendedName>
        <fullName evidence="3">Glycosyltransferase RgtA/B/C/D-like domain-containing protein</fullName>
    </recommendedName>
</protein>
<feature type="transmembrane region" description="Helical" evidence="1">
    <location>
        <begin position="366"/>
        <end position="382"/>
    </location>
</feature>
<sequence length="423" mass="49025">MDSIKRIEIYPVLLISFLYFLVTYYISFLLYQNNLFIQVNHFFDADPPTNLSSLAHGFNEGRNAYSHAFLEILSLPVFAIQSILSTLYNDIDTRRIREILALSYSPLFGALSIIYFYKLLKTIKIQQSLSYLLVLIYMFSFSTLIFSTLVDTYIISGALITILLYFYAKSDLNKNIDYKKWLFLGATLAGITITNISIFFIVFFSYKIRRGISYYLAFRDTLIMCLLILLVVILYYKITQIIIGANGFGGYEGSVGWIRMYFATSPNEIFFKSANMISAFYNSFFGIFITLNVTDNCLGPSCHNLSFLRGQNTYPIIVLLLSIFLLYLFKSYQFFSKSGLMWLFSPLALIIGYNFIFHSFFGKEMFLYSQHWFVASALLFLIPLMKNRIFLLLILLAEIYLASCYILYVHEVYELTLPILTLN</sequence>
<dbReference type="AlphaFoldDB" id="A0A0F9D7J2"/>
<feature type="transmembrane region" description="Helical" evidence="1">
    <location>
        <begin position="12"/>
        <end position="31"/>
    </location>
</feature>